<keyword evidence="1" id="KW-0472">Membrane</keyword>
<evidence type="ECO:0000256" key="1">
    <source>
        <dbReference type="SAM" id="Phobius"/>
    </source>
</evidence>
<dbReference type="EMBL" id="LSRC01000001">
    <property type="protein sequence ID" value="KXI19239.1"/>
    <property type="molecule type" value="Genomic_DNA"/>
</dbReference>
<protein>
    <submittedName>
        <fullName evidence="2">Uncharacterized protein</fullName>
    </submittedName>
</protein>
<feature type="transmembrane region" description="Helical" evidence="1">
    <location>
        <begin position="213"/>
        <end position="234"/>
    </location>
</feature>
<feature type="transmembrane region" description="Helical" evidence="1">
    <location>
        <begin position="27"/>
        <end position="45"/>
    </location>
</feature>
<keyword evidence="1" id="KW-0812">Transmembrane</keyword>
<feature type="transmembrane region" description="Helical" evidence="1">
    <location>
        <begin position="410"/>
        <end position="429"/>
    </location>
</feature>
<feature type="transmembrane region" description="Helical" evidence="1">
    <location>
        <begin position="92"/>
        <end position="111"/>
    </location>
</feature>
<evidence type="ECO:0000313" key="3">
    <source>
        <dbReference type="Proteomes" id="UP000070505"/>
    </source>
</evidence>
<name>A0A135ZC84_GARVA</name>
<dbReference type="RefSeq" id="WP_075522994.1">
    <property type="nucleotide sequence ID" value="NZ_KQ961847.1"/>
</dbReference>
<dbReference type="Proteomes" id="UP000070505">
    <property type="component" value="Unassembled WGS sequence"/>
</dbReference>
<keyword evidence="1" id="KW-1133">Transmembrane helix</keyword>
<feature type="transmembrane region" description="Helical" evidence="1">
    <location>
        <begin position="280"/>
        <end position="301"/>
    </location>
</feature>
<feature type="transmembrane region" description="Helical" evidence="1">
    <location>
        <begin position="249"/>
        <end position="268"/>
    </location>
</feature>
<sequence length="590" mass="66986">MNEKNSSTRTHFAYIEWFSKHARTLTFIAYLAVIALVMCFHEPWFDEAQSWLIARDSSFTDLLLLRPHYEGHPPLWTLLLSIPAKTGVPYEIGLKSIQFLCSALFGGWLIFKSPFNRTATLLLPFTYFVCFQYGVTARPYALLCAGLLMSASYWKNRNSEPWKLSLTLVFLCLISAYGIALAAGFALAWILQAILSSGIQKVFKEITCNTQRFICWILIAIVGVLNTVCIWPASDAFATRPTHDGNSKIIQWLSFIFVMPSESAFTSFSNDVSLRRMSLSVLATLICVIISLIMWIFVIRISSTRHTLSTLILPYLMLSIVATKYFTLHHSGIVFTFFIAQIWICVSQSPLELKDIPGFIRNLCKCSKSNTESNTELTLDSSSNLSESSNLSSSRCVRCTRYASRTISRILILVLLLPSIIWNVCACVNDIRFDYSGSRALANYISKNNAYNKRWMGSWLHTEAITDSKGNSISPETNDLRQYSWQLVTANPYFAKNLISCSHKNSSFITNELPTQQQSDEDMSSCSSKKEPDYFVTSSNEPWYYFLALNYNISHYKKQDIAQIETAWKSKLIPGKVTVYKRGNPKSFIK</sequence>
<organism evidence="2 3">
    <name type="scientific">Gardnerella vaginalis</name>
    <dbReference type="NCBI Taxonomy" id="2702"/>
    <lineage>
        <taxon>Bacteria</taxon>
        <taxon>Bacillati</taxon>
        <taxon>Actinomycetota</taxon>
        <taxon>Actinomycetes</taxon>
        <taxon>Bifidobacteriales</taxon>
        <taxon>Bifidobacteriaceae</taxon>
        <taxon>Gardnerella</taxon>
    </lineage>
</organism>
<feature type="transmembrane region" description="Helical" evidence="1">
    <location>
        <begin position="168"/>
        <end position="192"/>
    </location>
</feature>
<comment type="caution">
    <text evidence="2">The sequence shown here is derived from an EMBL/GenBank/DDBJ whole genome shotgun (WGS) entry which is preliminary data.</text>
</comment>
<gene>
    <name evidence="2" type="ORF">HMPREF3230_00038</name>
</gene>
<reference evidence="2 3" key="1">
    <citation type="submission" date="2016-02" db="EMBL/GenBank/DDBJ databases">
        <authorList>
            <person name="Wen L."/>
            <person name="He K."/>
            <person name="Yang H."/>
        </authorList>
    </citation>
    <scope>NUCLEOTIDE SEQUENCE [LARGE SCALE GENOMIC DNA]</scope>
    <source>
        <strain evidence="2 3">CMW7778B</strain>
    </source>
</reference>
<accession>A0A135ZC84</accession>
<proteinExistence type="predicted"/>
<evidence type="ECO:0000313" key="2">
    <source>
        <dbReference type="EMBL" id="KXI19239.1"/>
    </source>
</evidence>
<feature type="transmembrane region" description="Helical" evidence="1">
    <location>
        <begin position="123"/>
        <end position="148"/>
    </location>
</feature>
<dbReference type="AlphaFoldDB" id="A0A135ZC84"/>
<dbReference type="PATRIC" id="fig|2702.101.peg.39"/>